<dbReference type="Pfam" id="PF03272">
    <property type="entry name" value="Mucin_bdg"/>
    <property type="match status" value="1"/>
</dbReference>
<sequence length="129" mass="14342">MPNGIYTASFSGPQMDNCVPDNNYIYVKDTDNNVTINLSKINYSSLTNQKIDFLGLGDDQFASLQTNLDKRQAAFNVTQTDPHAYYKGEVYAQVVVRDSSNNVKFETTLLGTDNPTGIYNIELNIGDTL</sequence>
<evidence type="ECO:0000313" key="2">
    <source>
        <dbReference type="EMBL" id="UQS83681.1"/>
    </source>
</evidence>
<organism evidence="2 3">
    <name type="scientific">Bombilactobacillus thymidiniphilus</name>
    <dbReference type="NCBI Taxonomy" id="2923363"/>
    <lineage>
        <taxon>Bacteria</taxon>
        <taxon>Bacillati</taxon>
        <taxon>Bacillota</taxon>
        <taxon>Bacilli</taxon>
        <taxon>Lactobacillales</taxon>
        <taxon>Lactobacillaceae</taxon>
        <taxon>Bombilactobacillus</taxon>
    </lineage>
</organism>
<evidence type="ECO:0000259" key="1">
    <source>
        <dbReference type="Pfam" id="PF03272"/>
    </source>
</evidence>
<dbReference type="InterPro" id="IPR004954">
    <property type="entry name" value="Mucin-bd"/>
</dbReference>
<dbReference type="Proteomes" id="UP000831947">
    <property type="component" value="Chromosome"/>
</dbReference>
<name>A0ABY4PD94_9LACO</name>
<protein>
    <recommendedName>
        <fullName evidence="1">Putative mucin/carbohydrate-binding domain-containing protein</fullName>
    </recommendedName>
</protein>
<evidence type="ECO:0000313" key="3">
    <source>
        <dbReference type="Proteomes" id="UP000831947"/>
    </source>
</evidence>
<feature type="domain" description="Putative mucin/carbohydrate-binding" evidence="1">
    <location>
        <begin position="53"/>
        <end position="129"/>
    </location>
</feature>
<gene>
    <name evidence="2" type="ORF">MOO47_00315</name>
</gene>
<proteinExistence type="predicted"/>
<reference evidence="2 3" key="1">
    <citation type="journal article" date="2022" name="Int. J. Syst. Evol. Microbiol.">
        <title>Apilactobacillus apisilvae sp. nov., Nicolia spurrieriana gen. nov. sp. nov., Bombilactobacillus folatiphilus sp. nov. and Bombilactobacillus thymidiniphilus sp. nov., four new lactic acid bacterial isolates from stingless bees Tetragonula carbonaria and Austroplebeia australis.</title>
        <authorList>
            <person name="Oliphant S.A."/>
            <person name="Watson-Haigh N.S."/>
            <person name="Sumby K.M."/>
            <person name="Gardner J."/>
            <person name="Groom S."/>
            <person name="Jiranek V."/>
        </authorList>
    </citation>
    <scope>NUCLEOTIDE SEQUENCE [LARGE SCALE GENOMIC DNA]</scope>
    <source>
        <strain evidence="2 3">SG4_A1</strain>
    </source>
</reference>
<accession>A0ABY4PD94</accession>
<keyword evidence="3" id="KW-1185">Reference proteome</keyword>
<dbReference type="RefSeq" id="WP_249512866.1">
    <property type="nucleotide sequence ID" value="NZ_CP093365.1"/>
</dbReference>
<dbReference type="EMBL" id="CP093365">
    <property type="protein sequence ID" value="UQS83681.1"/>
    <property type="molecule type" value="Genomic_DNA"/>
</dbReference>